<evidence type="ECO:0000313" key="2">
    <source>
        <dbReference type="EMBL" id="AAA70310.1"/>
    </source>
</evidence>
<geneLocation type="mitochondrion" evidence="2"/>
<keyword evidence="2" id="KW-0496">Mitochondrion</keyword>
<evidence type="ECO:0000256" key="1">
    <source>
        <dbReference type="SAM" id="MobiDB-lite"/>
    </source>
</evidence>
<dbReference type="AlphaFoldDB" id="Q35963"/>
<proteinExistence type="predicted"/>
<dbReference type="GO" id="GO:0005739">
    <property type="term" value="C:mitochondrion"/>
    <property type="evidence" value="ECO:0000250"/>
    <property type="project" value="Gramene"/>
</dbReference>
<organism evidence="2">
    <name type="scientific">Oryza sativa subsp. japonica</name>
    <name type="common">Rice</name>
    <dbReference type="NCBI Taxonomy" id="39947"/>
    <lineage>
        <taxon>Eukaryota</taxon>
        <taxon>Viridiplantae</taxon>
        <taxon>Streptophyta</taxon>
        <taxon>Embryophyta</taxon>
        <taxon>Tracheophyta</taxon>
        <taxon>Spermatophyta</taxon>
        <taxon>Magnoliopsida</taxon>
        <taxon>Liliopsida</taxon>
        <taxon>Poales</taxon>
        <taxon>Poaceae</taxon>
        <taxon>BOP clade</taxon>
        <taxon>Oryzoideae</taxon>
        <taxon>Oryzeae</taxon>
        <taxon>Oryzinae</taxon>
        <taxon>Oryza</taxon>
        <taxon>Oryza sativa</taxon>
    </lineage>
</organism>
<accession>Q35963</accession>
<name>Q35963_ORYSJ</name>
<dbReference type="EMBL" id="M57903">
    <property type="protein sequence ID" value="AAA70310.1"/>
    <property type="molecule type" value="Genomic_DNA"/>
</dbReference>
<sequence length="104" mass="11235">MYSIFDLLFEDFHFSFSSLLSDSPPHSTDVFPSNLLLLSYHSSPRSSRPTGSSSFRRAKLLSEPLRAGSGVGCVHSAGAESQHPSGGHTWAAEALPNGRKDIQC</sequence>
<feature type="region of interest" description="Disordered" evidence="1">
    <location>
        <begin position="72"/>
        <end position="104"/>
    </location>
</feature>
<reference evidence="2" key="1">
    <citation type="journal article" date="1989" name="Nucleic Acids Res.">
        <title>Nucleotide sequence of the cytochrome oxidase subunit I gene from rice mitochondria.</title>
        <authorList>
            <person name="Kadowaki K."/>
            <person name="Suzuki T."/>
            <person name="Kazama S."/>
            <person name="Oh-Fuchi T."/>
            <person name="Sakamoto W."/>
        </authorList>
    </citation>
    <scope>NUCLEOTIDE SEQUENCE</scope>
    <source>
        <tissue evidence="2">Shoots</tissue>
    </source>
</reference>
<dbReference type="PIR" id="S37678">
    <property type="entry name" value="S37678"/>
</dbReference>
<reference evidence="2" key="2">
    <citation type="journal article" date="1991" name="Curr. Genet.">
        <title>The rice mitochondrial nad3 gene has an extended reading frame at its 5' end: nucleotide sequence analysis of rice trnS, nad3, and rps12 genes.</title>
        <authorList>
            <person name="Suzuki T."/>
            <person name="Kazama S."/>
            <person name="Hirai A."/>
            <person name="Akihama T."/>
            <person name="Kadowaki K."/>
        </authorList>
    </citation>
    <scope>NUCLEOTIDE SEQUENCE</scope>
    <source>
        <tissue evidence="2">Shoots</tissue>
    </source>
</reference>
<protein>
    <submittedName>
        <fullName evidence="2">Uncharacterized protein</fullName>
    </submittedName>
</protein>